<keyword evidence="13" id="KW-1185">Reference proteome</keyword>
<dbReference type="Pfam" id="PF01202">
    <property type="entry name" value="SKI"/>
    <property type="match status" value="1"/>
</dbReference>
<comment type="catalytic activity">
    <reaction evidence="10 11">
        <text>shikimate + ATP = 3-phosphoshikimate + ADP + H(+)</text>
        <dbReference type="Rhea" id="RHEA:13121"/>
        <dbReference type="ChEBI" id="CHEBI:15378"/>
        <dbReference type="ChEBI" id="CHEBI:30616"/>
        <dbReference type="ChEBI" id="CHEBI:36208"/>
        <dbReference type="ChEBI" id="CHEBI:145989"/>
        <dbReference type="ChEBI" id="CHEBI:456216"/>
        <dbReference type="EC" id="2.7.1.71"/>
    </reaction>
</comment>
<evidence type="ECO:0000256" key="1">
    <source>
        <dbReference type="ARBA" id="ARBA00004842"/>
    </source>
</evidence>
<feature type="binding site" evidence="11">
    <location>
        <position position="34"/>
    </location>
    <ligand>
        <name>substrate</name>
    </ligand>
</feature>
<dbReference type="InterPro" id="IPR023000">
    <property type="entry name" value="Shikimate_kinase_CS"/>
</dbReference>
<feature type="binding site" evidence="11">
    <location>
        <position position="155"/>
    </location>
    <ligand>
        <name>ATP</name>
        <dbReference type="ChEBI" id="CHEBI:30616"/>
    </ligand>
</feature>
<evidence type="ECO:0000256" key="5">
    <source>
        <dbReference type="ARBA" id="ARBA00022679"/>
    </source>
</evidence>
<dbReference type="GO" id="GO:0004765">
    <property type="term" value="F:shikimate kinase activity"/>
    <property type="evidence" value="ECO:0007669"/>
    <property type="project" value="UniProtKB-EC"/>
</dbReference>
<evidence type="ECO:0000256" key="6">
    <source>
        <dbReference type="ARBA" id="ARBA00022741"/>
    </source>
</evidence>
<keyword evidence="4 11" id="KW-0028">Amino-acid biosynthesis</keyword>
<dbReference type="Gene3D" id="3.40.50.300">
    <property type="entry name" value="P-loop containing nucleotide triphosphate hydrolases"/>
    <property type="match status" value="1"/>
</dbReference>
<feature type="binding site" evidence="11">
    <location>
        <position position="119"/>
    </location>
    <ligand>
        <name>ATP</name>
        <dbReference type="ChEBI" id="CHEBI:30616"/>
    </ligand>
</feature>
<comment type="cofactor">
    <cofactor evidence="11">
        <name>Mg(2+)</name>
        <dbReference type="ChEBI" id="CHEBI:18420"/>
    </cofactor>
    <text evidence="11">Binds 1 Mg(2+) ion per subunit.</text>
</comment>
<dbReference type="RefSeq" id="WP_338736891.1">
    <property type="nucleotide sequence ID" value="NZ_CP146612.1"/>
</dbReference>
<dbReference type="PRINTS" id="PR01100">
    <property type="entry name" value="SHIKIMTKNASE"/>
</dbReference>
<comment type="function">
    <text evidence="11">Catalyzes the specific phosphorylation of the 3-hydroxyl group of shikimic acid using ATP as a cosubstrate.</text>
</comment>
<keyword evidence="11" id="KW-0460">Magnesium</keyword>
<keyword evidence="8 11" id="KW-0067">ATP-binding</keyword>
<feature type="binding site" evidence="11">
    <location>
        <position position="138"/>
    </location>
    <ligand>
        <name>substrate</name>
    </ligand>
</feature>
<dbReference type="PROSITE" id="PS01128">
    <property type="entry name" value="SHIKIMATE_KINASE"/>
    <property type="match status" value="1"/>
</dbReference>
<evidence type="ECO:0000256" key="7">
    <source>
        <dbReference type="ARBA" id="ARBA00022777"/>
    </source>
</evidence>
<dbReference type="Proteomes" id="UP001375370">
    <property type="component" value="Chromosome"/>
</dbReference>
<reference evidence="12 13" key="1">
    <citation type="submission" date="2024-03" db="EMBL/GenBank/DDBJ databases">
        <title>A Dehalogenimonas Isolated from Estuarine Sediments Dihaloeliminates Chlorinated Alkanes.</title>
        <authorList>
            <person name="Yang Y."/>
            <person name="Wang H."/>
        </authorList>
    </citation>
    <scope>NUCLEOTIDE SEQUENCE [LARGE SCALE GENOMIC DNA]</scope>
    <source>
        <strain evidence="12 13">W</strain>
    </source>
</reference>
<organism evidence="12 13">
    <name type="scientific">Candidatus Dehalogenimonas loeffleri</name>
    <dbReference type="NCBI Taxonomy" id="3127115"/>
    <lineage>
        <taxon>Bacteria</taxon>
        <taxon>Bacillati</taxon>
        <taxon>Chloroflexota</taxon>
        <taxon>Dehalococcoidia</taxon>
        <taxon>Dehalococcoidales</taxon>
        <taxon>Dehalococcoidaceae</taxon>
        <taxon>Dehalogenimonas</taxon>
    </lineage>
</organism>
<evidence type="ECO:0000313" key="12">
    <source>
        <dbReference type="EMBL" id="WWX24772.1"/>
    </source>
</evidence>
<evidence type="ECO:0000256" key="11">
    <source>
        <dbReference type="HAMAP-Rule" id="MF_00109"/>
    </source>
</evidence>
<proteinExistence type="inferred from homology"/>
<accession>A0ABZ2J1K6</accession>
<evidence type="ECO:0000256" key="3">
    <source>
        <dbReference type="ARBA" id="ARBA00012154"/>
    </source>
</evidence>
<keyword evidence="11" id="KW-0479">Metal-binding</keyword>
<evidence type="ECO:0000256" key="8">
    <source>
        <dbReference type="ARBA" id="ARBA00022840"/>
    </source>
</evidence>
<feature type="binding site" evidence="11">
    <location>
        <position position="81"/>
    </location>
    <ligand>
        <name>substrate</name>
    </ligand>
</feature>
<dbReference type="PANTHER" id="PTHR21087:SF16">
    <property type="entry name" value="SHIKIMATE KINASE 1, CHLOROPLASTIC"/>
    <property type="match status" value="1"/>
</dbReference>
<dbReference type="EC" id="2.7.1.71" evidence="3 11"/>
<comment type="similarity">
    <text evidence="2 11">Belongs to the shikimate kinase family.</text>
</comment>
<evidence type="ECO:0000256" key="10">
    <source>
        <dbReference type="ARBA" id="ARBA00048567"/>
    </source>
</evidence>
<keyword evidence="11" id="KW-0963">Cytoplasm</keyword>
<keyword evidence="6 11" id="KW-0547">Nucleotide-binding</keyword>
<dbReference type="InterPro" id="IPR000623">
    <property type="entry name" value="Shikimate_kinase/TSH1"/>
</dbReference>
<dbReference type="PANTHER" id="PTHR21087">
    <property type="entry name" value="SHIKIMATE KINASE"/>
    <property type="match status" value="1"/>
</dbReference>
<comment type="subunit">
    <text evidence="11">Monomer.</text>
</comment>
<feature type="binding site" evidence="11">
    <location>
        <position position="16"/>
    </location>
    <ligand>
        <name>Mg(2+)</name>
        <dbReference type="ChEBI" id="CHEBI:18420"/>
    </ligand>
</feature>
<dbReference type="InterPro" id="IPR027417">
    <property type="entry name" value="P-loop_NTPase"/>
</dbReference>
<gene>
    <name evidence="11" type="primary">aroK</name>
    <name evidence="12" type="ORF">V8247_05760</name>
</gene>
<protein>
    <recommendedName>
        <fullName evidence="3 11">Shikimate kinase</fullName>
        <shortName evidence="11">SK</shortName>
        <ecNumber evidence="3 11">2.7.1.71</ecNumber>
    </recommendedName>
</protein>
<evidence type="ECO:0000256" key="4">
    <source>
        <dbReference type="ARBA" id="ARBA00022605"/>
    </source>
</evidence>
<evidence type="ECO:0000256" key="2">
    <source>
        <dbReference type="ARBA" id="ARBA00006997"/>
    </source>
</evidence>
<comment type="subcellular location">
    <subcellularLocation>
        <location evidence="11">Cytoplasm</location>
    </subcellularLocation>
</comment>
<dbReference type="InterPro" id="IPR031322">
    <property type="entry name" value="Shikimate/glucono_kinase"/>
</dbReference>
<keyword evidence="9 11" id="KW-0057">Aromatic amino acid biosynthesis</keyword>
<name>A0ABZ2J1K6_9CHLR</name>
<comment type="pathway">
    <text evidence="1 11">Metabolic intermediate biosynthesis; chorismate biosynthesis; chorismate from D-erythrose 4-phosphate and phosphoenolpyruvate: step 5/7.</text>
</comment>
<feature type="binding site" evidence="11">
    <location>
        <position position="58"/>
    </location>
    <ligand>
        <name>substrate</name>
    </ligand>
</feature>
<dbReference type="CDD" id="cd00464">
    <property type="entry name" value="SK"/>
    <property type="match status" value="1"/>
</dbReference>
<dbReference type="SUPFAM" id="SSF52540">
    <property type="entry name" value="P-loop containing nucleoside triphosphate hydrolases"/>
    <property type="match status" value="1"/>
</dbReference>
<evidence type="ECO:0000256" key="9">
    <source>
        <dbReference type="ARBA" id="ARBA00023141"/>
    </source>
</evidence>
<dbReference type="HAMAP" id="MF_00109">
    <property type="entry name" value="Shikimate_kinase"/>
    <property type="match status" value="1"/>
</dbReference>
<keyword evidence="7 11" id="KW-0418">Kinase</keyword>
<keyword evidence="5 11" id="KW-0808">Transferase</keyword>
<feature type="binding site" evidence="11">
    <location>
        <begin position="12"/>
        <end position="17"/>
    </location>
    <ligand>
        <name>ATP</name>
        <dbReference type="ChEBI" id="CHEBI:30616"/>
    </ligand>
</feature>
<sequence length="176" mass="19315">MKSNIALIGFMGSGKSTVGKRLARRLGRNFIETDHLIEQQAGMSIVNIFKSGGETEFRDLETAVITSVSDIAENSVIACGGGVVARPGNIERLKSAATVVYLQTGTAALNDRLAFSRKRPLLDRPDREQFIRELEATRRPLYEAAADITVRTGNRPFAAVIDEIIRKLDINESPNQ</sequence>
<dbReference type="EMBL" id="CP146612">
    <property type="protein sequence ID" value="WWX24772.1"/>
    <property type="molecule type" value="Genomic_DNA"/>
</dbReference>
<evidence type="ECO:0000313" key="13">
    <source>
        <dbReference type="Proteomes" id="UP001375370"/>
    </source>
</evidence>